<dbReference type="SUPFAM" id="SSF103506">
    <property type="entry name" value="Mitochondrial carrier"/>
    <property type="match status" value="1"/>
</dbReference>
<dbReference type="PANTHER" id="PTHR46131">
    <property type="entry name" value="SD08549P"/>
    <property type="match status" value="1"/>
</dbReference>
<comment type="similarity">
    <text evidence="2">Belongs to the mitochondrial carrier (TC 2.A.29) family.</text>
</comment>
<dbReference type="InterPro" id="IPR023395">
    <property type="entry name" value="MCP_dom_sf"/>
</dbReference>
<evidence type="ECO:0000256" key="5">
    <source>
        <dbReference type="ARBA" id="ARBA00022737"/>
    </source>
</evidence>
<dbReference type="EMBL" id="REGN01000439">
    <property type="protein sequence ID" value="RNA41893.1"/>
    <property type="molecule type" value="Genomic_DNA"/>
</dbReference>
<name>A0A3M7T1H6_BRAPC</name>
<dbReference type="Gene3D" id="1.50.40.10">
    <property type="entry name" value="Mitochondrial carrier domain"/>
    <property type="match status" value="1"/>
</dbReference>
<evidence type="ECO:0000313" key="11">
    <source>
        <dbReference type="Proteomes" id="UP000276133"/>
    </source>
</evidence>
<accession>A0A3M7T1H6</accession>
<protein>
    <submittedName>
        <fullName evidence="10">Solute carrier family 25 member 51-like</fullName>
    </submittedName>
</protein>
<proteinExistence type="inferred from homology"/>
<comment type="subcellular location">
    <subcellularLocation>
        <location evidence="1">Mitochondrion inner membrane</location>
        <topology evidence="1">Multi-pass membrane protein</topology>
    </subcellularLocation>
</comment>
<keyword evidence="6" id="KW-0999">Mitochondrion inner membrane</keyword>
<dbReference type="InterPro" id="IPR018108">
    <property type="entry name" value="MCP_transmembrane"/>
</dbReference>
<evidence type="ECO:0000256" key="8">
    <source>
        <dbReference type="ARBA" id="ARBA00023128"/>
    </source>
</evidence>
<dbReference type="Proteomes" id="UP000276133">
    <property type="component" value="Unassembled WGS sequence"/>
</dbReference>
<evidence type="ECO:0000313" key="10">
    <source>
        <dbReference type="EMBL" id="RNA41893.1"/>
    </source>
</evidence>
<keyword evidence="4" id="KW-0812">Transmembrane</keyword>
<dbReference type="Pfam" id="PF00153">
    <property type="entry name" value="Mito_carr"/>
    <property type="match status" value="1"/>
</dbReference>
<evidence type="ECO:0000256" key="6">
    <source>
        <dbReference type="ARBA" id="ARBA00022792"/>
    </source>
</evidence>
<dbReference type="GO" id="GO:0051724">
    <property type="term" value="F:NAD transmembrane transporter activity"/>
    <property type="evidence" value="ECO:0007669"/>
    <property type="project" value="TreeGrafter"/>
</dbReference>
<keyword evidence="5" id="KW-0677">Repeat</keyword>
<dbReference type="GO" id="GO:0005743">
    <property type="term" value="C:mitochondrial inner membrane"/>
    <property type="evidence" value="ECO:0007669"/>
    <property type="project" value="UniProtKB-SubCell"/>
</dbReference>
<gene>
    <name evidence="10" type="ORF">BpHYR1_032011</name>
</gene>
<evidence type="ECO:0000256" key="7">
    <source>
        <dbReference type="ARBA" id="ARBA00022989"/>
    </source>
</evidence>
<keyword evidence="9" id="KW-0472">Membrane</keyword>
<evidence type="ECO:0000256" key="1">
    <source>
        <dbReference type="ARBA" id="ARBA00004448"/>
    </source>
</evidence>
<dbReference type="PANTHER" id="PTHR46131:SF1">
    <property type="entry name" value="SD08549P"/>
    <property type="match status" value="1"/>
</dbReference>
<evidence type="ECO:0000256" key="4">
    <source>
        <dbReference type="ARBA" id="ARBA00022692"/>
    </source>
</evidence>
<keyword evidence="3" id="KW-0813">Transport</keyword>
<evidence type="ECO:0000256" key="9">
    <source>
        <dbReference type="ARBA" id="ARBA00023136"/>
    </source>
</evidence>
<dbReference type="OrthoDB" id="2139348at2759"/>
<dbReference type="InterPro" id="IPR052465">
    <property type="entry name" value="Mito_NAD+_Carrier"/>
</dbReference>
<keyword evidence="7" id="KW-1133">Transmembrane helix</keyword>
<dbReference type="AlphaFoldDB" id="A0A3M7T1H6"/>
<keyword evidence="11" id="KW-1185">Reference proteome</keyword>
<keyword evidence="8" id="KW-0496">Mitochondrion</keyword>
<evidence type="ECO:0000256" key="3">
    <source>
        <dbReference type="ARBA" id="ARBA00022448"/>
    </source>
</evidence>
<sequence length="153" mass="17836">MIFDFVNGSLLGAAISTIFYPFNVLKSHMQARIGGKHLTIKETFWLVYESRERNVTRLYKGVGGNFLRAIFAWGITNSAYEFSLDKLKHLRNFEVYSIKDQFRVVLLRLVSFNYHKPFTKTLRYAVRVLSFEHSSGFIKCSLQKAEFNLAFFV</sequence>
<evidence type="ECO:0000256" key="2">
    <source>
        <dbReference type="ARBA" id="ARBA00006375"/>
    </source>
</evidence>
<comment type="caution">
    <text evidence="10">The sequence shown here is derived from an EMBL/GenBank/DDBJ whole genome shotgun (WGS) entry which is preliminary data.</text>
</comment>
<reference evidence="10 11" key="1">
    <citation type="journal article" date="2018" name="Sci. Rep.">
        <title>Genomic signatures of local adaptation to the degree of environmental predictability in rotifers.</title>
        <authorList>
            <person name="Franch-Gras L."/>
            <person name="Hahn C."/>
            <person name="Garcia-Roger E.M."/>
            <person name="Carmona M.J."/>
            <person name="Serra M."/>
            <person name="Gomez A."/>
        </authorList>
    </citation>
    <scope>NUCLEOTIDE SEQUENCE [LARGE SCALE GENOMIC DNA]</scope>
    <source>
        <strain evidence="10">HYR1</strain>
    </source>
</reference>
<organism evidence="10 11">
    <name type="scientific">Brachionus plicatilis</name>
    <name type="common">Marine rotifer</name>
    <name type="synonym">Brachionus muelleri</name>
    <dbReference type="NCBI Taxonomy" id="10195"/>
    <lineage>
        <taxon>Eukaryota</taxon>
        <taxon>Metazoa</taxon>
        <taxon>Spiralia</taxon>
        <taxon>Gnathifera</taxon>
        <taxon>Rotifera</taxon>
        <taxon>Eurotatoria</taxon>
        <taxon>Monogononta</taxon>
        <taxon>Pseudotrocha</taxon>
        <taxon>Ploima</taxon>
        <taxon>Brachionidae</taxon>
        <taxon>Brachionus</taxon>
    </lineage>
</organism>